<name>A0A2W5YFA9_9MICO</name>
<dbReference type="Pfam" id="PF19593">
    <property type="entry name" value="DUF6098"/>
    <property type="match status" value="1"/>
</dbReference>
<comment type="caution">
    <text evidence="1">The sequence shown here is derived from an EMBL/GenBank/DDBJ whole genome shotgun (WGS) entry which is preliminary data.</text>
</comment>
<keyword evidence="2" id="KW-1185">Reference proteome</keyword>
<proteinExistence type="predicted"/>
<dbReference type="AlphaFoldDB" id="A0A2W5YFA9"/>
<organism evidence="1 2">
    <name type="scientific">Xylanimonas oleitrophica</name>
    <dbReference type="NCBI Taxonomy" id="2607479"/>
    <lineage>
        <taxon>Bacteria</taxon>
        <taxon>Bacillati</taxon>
        <taxon>Actinomycetota</taxon>
        <taxon>Actinomycetes</taxon>
        <taxon>Micrococcales</taxon>
        <taxon>Promicromonosporaceae</taxon>
        <taxon>Xylanimonas</taxon>
    </lineage>
</organism>
<reference evidence="1 2" key="1">
    <citation type="submission" date="2018-06" db="EMBL/GenBank/DDBJ databases">
        <title>Whole genome sequencing of a novel hydrocarbon degrading bacterial strain, PW21 isolated from oil contaminated produced water sample.</title>
        <authorList>
            <person name="Nagkirti P."/>
            <person name="Shaikh A."/>
            <person name="Gowdaman V."/>
            <person name="Engineer A.E."/>
            <person name="Dagar S."/>
            <person name="Dhakephalkar P.K."/>
        </authorList>
    </citation>
    <scope>NUCLEOTIDE SEQUENCE [LARGE SCALE GENOMIC DNA]</scope>
    <source>
        <strain evidence="1 2">PW21</strain>
    </source>
</reference>
<sequence length="140" mass="15310">MGKAMTLPAVGSLEELADLARRSRPLYVRFSEGPQADAECVSRDHESGCAMPGLSANPLDPEPWWDRPVIDWVARQVVQYAHLERGSRFAWVLTGTVVGRGPDCEPLLADIEPVAAIPSDVVRAARDRYEHVFDAGQDGA</sequence>
<evidence type="ECO:0000313" key="1">
    <source>
        <dbReference type="EMBL" id="PZR53191.1"/>
    </source>
</evidence>
<dbReference type="EMBL" id="QKWH01000005">
    <property type="protein sequence ID" value="PZR53191.1"/>
    <property type="molecule type" value="Genomic_DNA"/>
</dbReference>
<protein>
    <submittedName>
        <fullName evidence="1">Uncharacterized protein</fullName>
    </submittedName>
</protein>
<dbReference type="Proteomes" id="UP000248783">
    <property type="component" value="Unassembled WGS sequence"/>
</dbReference>
<evidence type="ECO:0000313" key="2">
    <source>
        <dbReference type="Proteomes" id="UP000248783"/>
    </source>
</evidence>
<dbReference type="InterPro" id="IPR046080">
    <property type="entry name" value="DUF6098"/>
</dbReference>
<gene>
    <name evidence="1" type="ORF">DNL40_09395</name>
</gene>
<accession>A0A2W5YFA9</accession>